<evidence type="ECO:0000259" key="11">
    <source>
        <dbReference type="Pfam" id="PF04577"/>
    </source>
</evidence>
<evidence type="ECO:0000256" key="5">
    <source>
        <dbReference type="ARBA" id="ARBA00022824"/>
    </source>
</evidence>
<evidence type="ECO:0000256" key="4">
    <source>
        <dbReference type="ARBA" id="ARBA00022729"/>
    </source>
</evidence>
<keyword evidence="5" id="KW-0256">Endoplasmic reticulum</keyword>
<dbReference type="EC" id="2.4.1.255" evidence="1"/>
<protein>
    <recommendedName>
        <fullName evidence="7">EGF domain-specific O-linked N-acetylglucosamine transferase</fullName>
        <ecNumber evidence="1">2.4.1.255</ecNumber>
    </recommendedName>
    <alternativeName>
        <fullName evidence="8">Extracellular O-linked N-acetylglucosamine transferase</fullName>
    </alternativeName>
</protein>
<keyword evidence="13" id="KW-1185">Reference proteome</keyword>
<organism evidence="14">
    <name type="scientific">Thelazia callipaeda</name>
    <name type="common">Oriental eyeworm</name>
    <name type="synonym">Parasitic nematode</name>
    <dbReference type="NCBI Taxonomy" id="103827"/>
    <lineage>
        <taxon>Eukaryota</taxon>
        <taxon>Metazoa</taxon>
        <taxon>Ecdysozoa</taxon>
        <taxon>Nematoda</taxon>
        <taxon>Chromadorea</taxon>
        <taxon>Rhabditida</taxon>
        <taxon>Spirurina</taxon>
        <taxon>Spiruromorpha</taxon>
        <taxon>Thelazioidea</taxon>
        <taxon>Thelaziidae</taxon>
        <taxon>Thelazia</taxon>
    </lineage>
</organism>
<dbReference type="InterPro" id="IPR049625">
    <property type="entry name" value="Glyco_transf_61_cat"/>
</dbReference>
<keyword evidence="3" id="KW-0808">Transferase</keyword>
<keyword evidence="4" id="KW-0732">Signal</keyword>
<dbReference type="PANTHER" id="PTHR20961">
    <property type="entry name" value="GLYCOSYLTRANSFERASE"/>
    <property type="match status" value="1"/>
</dbReference>
<dbReference type="EMBL" id="UYYF01000037">
    <property type="protein sequence ID" value="VDM95496.1"/>
    <property type="molecule type" value="Genomic_DNA"/>
</dbReference>
<sequence>MYDWGSSELVRILYTIPNVIVKRVNYDRNISFLQQLEITHNSDIFIGMHGSGLTHLLFLPNWAVVFELYNCGDVNCYYDLSRLRGVKYFTWMKSDKIFPTDNGVHPQTGKPHKKFQNYRFDRDEFRRLVLMQVKYVQHHPEYNLRVWRNERKKYSEEL</sequence>
<dbReference type="GO" id="GO:0097363">
    <property type="term" value="F:protein O-acetylglucosaminyltransferase activity"/>
    <property type="evidence" value="ECO:0007669"/>
    <property type="project" value="UniProtKB-EC"/>
</dbReference>
<comment type="catalytic activity">
    <reaction evidence="10">
        <text>L-threonyl-[protein] + UDP-N-acetyl-alpha-D-glucosamine = 3-O-(N-acetyl-beta-D-glucosaminyl)-L-threonyl-[protein] + UDP + H(+)</text>
        <dbReference type="Rhea" id="RHEA:48908"/>
        <dbReference type="Rhea" id="RHEA-COMP:11060"/>
        <dbReference type="Rhea" id="RHEA-COMP:12252"/>
        <dbReference type="ChEBI" id="CHEBI:15378"/>
        <dbReference type="ChEBI" id="CHEBI:30013"/>
        <dbReference type="ChEBI" id="CHEBI:57705"/>
        <dbReference type="ChEBI" id="CHEBI:58223"/>
        <dbReference type="ChEBI" id="CHEBI:90840"/>
        <dbReference type="EC" id="2.4.1.255"/>
    </reaction>
</comment>
<dbReference type="WBParaSite" id="TCLT_0000050301-mRNA-1">
    <property type="protein sequence ID" value="TCLT_0000050301-mRNA-1"/>
    <property type="gene ID" value="TCLT_0000050301"/>
</dbReference>
<dbReference type="Proteomes" id="UP000276776">
    <property type="component" value="Unassembled WGS sequence"/>
</dbReference>
<keyword evidence="6" id="KW-0325">Glycoprotein</keyword>
<dbReference type="PANTHER" id="PTHR20961:SF148">
    <property type="entry name" value="EGF DOMAIN-SPECIFIC O-LINKED N-ACETYLGLUCOSAMINE TRANSFERASE"/>
    <property type="match status" value="1"/>
</dbReference>
<evidence type="ECO:0000256" key="2">
    <source>
        <dbReference type="ARBA" id="ARBA00022676"/>
    </source>
</evidence>
<evidence type="ECO:0000256" key="1">
    <source>
        <dbReference type="ARBA" id="ARBA00011970"/>
    </source>
</evidence>
<dbReference type="STRING" id="103827.A0A0N5CKB0"/>
<evidence type="ECO:0000256" key="7">
    <source>
        <dbReference type="ARBA" id="ARBA00040944"/>
    </source>
</evidence>
<evidence type="ECO:0000256" key="3">
    <source>
        <dbReference type="ARBA" id="ARBA00022679"/>
    </source>
</evidence>
<evidence type="ECO:0000313" key="14">
    <source>
        <dbReference type="WBParaSite" id="TCLT_0000050301-mRNA-1"/>
    </source>
</evidence>
<evidence type="ECO:0000313" key="12">
    <source>
        <dbReference type="EMBL" id="VDM95496.1"/>
    </source>
</evidence>
<dbReference type="InterPro" id="IPR007657">
    <property type="entry name" value="Glycosyltransferase_61"/>
</dbReference>
<reference evidence="12 13" key="2">
    <citation type="submission" date="2018-11" db="EMBL/GenBank/DDBJ databases">
        <authorList>
            <consortium name="Pathogen Informatics"/>
        </authorList>
    </citation>
    <scope>NUCLEOTIDE SEQUENCE [LARGE SCALE GENOMIC DNA]</scope>
</reference>
<evidence type="ECO:0000313" key="13">
    <source>
        <dbReference type="Proteomes" id="UP000276776"/>
    </source>
</evidence>
<dbReference type="GO" id="GO:0005788">
    <property type="term" value="C:endoplasmic reticulum lumen"/>
    <property type="evidence" value="ECO:0007669"/>
    <property type="project" value="TreeGrafter"/>
</dbReference>
<keyword evidence="2" id="KW-0328">Glycosyltransferase</keyword>
<proteinExistence type="predicted"/>
<comment type="catalytic activity">
    <reaction evidence="9">
        <text>L-seryl-[protein] + UDP-N-acetyl-alpha-D-glucosamine = 3-O-(N-acetyl-beta-D-glucosaminyl)-L-seryl-[protein] + UDP + H(+)</text>
        <dbReference type="Rhea" id="RHEA:48904"/>
        <dbReference type="Rhea" id="RHEA-COMP:9863"/>
        <dbReference type="Rhea" id="RHEA-COMP:12251"/>
        <dbReference type="ChEBI" id="CHEBI:15378"/>
        <dbReference type="ChEBI" id="CHEBI:29999"/>
        <dbReference type="ChEBI" id="CHEBI:57705"/>
        <dbReference type="ChEBI" id="CHEBI:58223"/>
        <dbReference type="ChEBI" id="CHEBI:90838"/>
        <dbReference type="EC" id="2.4.1.255"/>
    </reaction>
</comment>
<evidence type="ECO:0000256" key="8">
    <source>
        <dbReference type="ARBA" id="ARBA00042574"/>
    </source>
</evidence>
<dbReference type="AlphaFoldDB" id="A0A0N5CKB0"/>
<feature type="domain" description="Glycosyltransferase 61 catalytic" evidence="11">
    <location>
        <begin position="15"/>
        <end position="65"/>
    </location>
</feature>
<dbReference type="OMA" id="VLMQVEY"/>
<gene>
    <name evidence="12" type="ORF">TCLT_LOCUS504</name>
</gene>
<evidence type="ECO:0000256" key="6">
    <source>
        <dbReference type="ARBA" id="ARBA00023180"/>
    </source>
</evidence>
<evidence type="ECO:0000256" key="10">
    <source>
        <dbReference type="ARBA" id="ARBA00049432"/>
    </source>
</evidence>
<accession>A0A0N5CKB0</accession>
<dbReference type="OrthoDB" id="529273at2759"/>
<dbReference type="Pfam" id="PF04577">
    <property type="entry name" value="Glyco_transf_61"/>
    <property type="match status" value="1"/>
</dbReference>
<name>A0A0N5CKB0_THECL</name>
<reference evidence="14" key="1">
    <citation type="submission" date="2017-02" db="UniProtKB">
        <authorList>
            <consortium name="WormBaseParasite"/>
        </authorList>
    </citation>
    <scope>IDENTIFICATION</scope>
</reference>
<evidence type="ECO:0000256" key="9">
    <source>
        <dbReference type="ARBA" id="ARBA00048317"/>
    </source>
</evidence>